<gene>
    <name evidence="3" type="ORF">CSSPTR1EN2_LOCUS4298</name>
</gene>
<proteinExistence type="predicted"/>
<protein>
    <recommendedName>
        <fullName evidence="5">S-adenosyl-L-methionine-dependent methyltransferase</fullName>
    </recommendedName>
</protein>
<dbReference type="Gene3D" id="3.40.50.150">
    <property type="entry name" value="Vaccinia Virus protein VP39"/>
    <property type="match status" value="1"/>
</dbReference>
<evidence type="ECO:0000313" key="4">
    <source>
        <dbReference type="Proteomes" id="UP001497512"/>
    </source>
</evidence>
<dbReference type="SUPFAM" id="SSF53335">
    <property type="entry name" value="S-adenosyl-L-methionine-dependent methyltransferases"/>
    <property type="match status" value="1"/>
</dbReference>
<sequence>MTASFPLACRLFFCPCSFPLECPPRAQNLFLSWSLVRARGGCGGGEESVGVKQTRPLQDAAVHAAGLRARESLRAEPLFHDPYAACLAAINSEDEEDAPSVQANGEPPGLYELATRFIDDTLLGIVKDKASEVRQMVLLTDGMDTRPYRLSWPPSSLIFDVSSDSIYTAASEKLKTVGAKVPRMCLLQHISAEVGEGEGGWGEKLVKMGFRGDRPSVWAMQGLHSLSAEGLKVILGYARSMAMKDSVFVGEVPLSAFGGISQEEASKLLIKMILSNGFDAEVIAHKEIAAGSGLQRAHVQDLDQKGEGLSIIFRAKQLRLSDDQVEFVRQQIERAEEEGDEEGFEEW</sequence>
<reference evidence="3" key="1">
    <citation type="submission" date="2024-02" db="EMBL/GenBank/DDBJ databases">
        <authorList>
            <consortium name="ELIXIR-Norway"/>
            <consortium name="Elixir Norway"/>
        </authorList>
    </citation>
    <scope>NUCLEOTIDE SEQUENCE</scope>
</reference>
<evidence type="ECO:0000313" key="3">
    <source>
        <dbReference type="EMBL" id="CAK9198161.1"/>
    </source>
</evidence>
<evidence type="ECO:0000256" key="1">
    <source>
        <dbReference type="ARBA" id="ARBA00022603"/>
    </source>
</evidence>
<accession>A0ABP0TJD0</accession>
<dbReference type="InterPro" id="IPR007213">
    <property type="entry name" value="Ppm1/Ppm2/Tcmp"/>
</dbReference>
<dbReference type="EMBL" id="OZ019904">
    <property type="protein sequence ID" value="CAK9198161.1"/>
    <property type="molecule type" value="Genomic_DNA"/>
</dbReference>
<dbReference type="Pfam" id="PF04072">
    <property type="entry name" value="LCM"/>
    <property type="match status" value="1"/>
</dbReference>
<dbReference type="PANTHER" id="PTHR43619">
    <property type="entry name" value="S-ADENOSYL-L-METHIONINE-DEPENDENT METHYLTRANSFERASE YKTD-RELATED"/>
    <property type="match status" value="1"/>
</dbReference>
<evidence type="ECO:0008006" key="5">
    <source>
        <dbReference type="Google" id="ProtNLM"/>
    </source>
</evidence>
<organism evidence="3 4">
    <name type="scientific">Sphagnum troendelagicum</name>
    <dbReference type="NCBI Taxonomy" id="128251"/>
    <lineage>
        <taxon>Eukaryota</taxon>
        <taxon>Viridiplantae</taxon>
        <taxon>Streptophyta</taxon>
        <taxon>Embryophyta</taxon>
        <taxon>Bryophyta</taxon>
        <taxon>Sphagnophytina</taxon>
        <taxon>Sphagnopsida</taxon>
        <taxon>Sphagnales</taxon>
        <taxon>Sphagnaceae</taxon>
        <taxon>Sphagnum</taxon>
    </lineage>
</organism>
<name>A0ABP0TJD0_9BRYO</name>
<keyword evidence="2" id="KW-0808">Transferase</keyword>
<keyword evidence="1" id="KW-0489">Methyltransferase</keyword>
<keyword evidence="4" id="KW-1185">Reference proteome</keyword>
<dbReference type="InterPro" id="IPR029063">
    <property type="entry name" value="SAM-dependent_MTases_sf"/>
</dbReference>
<dbReference type="PANTHER" id="PTHR43619:SF2">
    <property type="entry name" value="S-ADENOSYL-L-METHIONINE-DEPENDENT METHYLTRANSFERASES SUPERFAMILY PROTEIN"/>
    <property type="match status" value="1"/>
</dbReference>
<evidence type="ECO:0000256" key="2">
    <source>
        <dbReference type="ARBA" id="ARBA00022679"/>
    </source>
</evidence>
<dbReference type="Proteomes" id="UP001497512">
    <property type="component" value="Chromosome 12"/>
</dbReference>